<dbReference type="RefSeq" id="WP_344968502.1">
    <property type="nucleotide sequence ID" value="NZ_BAAAVI010000005.1"/>
</dbReference>
<evidence type="ECO:0000313" key="4">
    <source>
        <dbReference type="Proteomes" id="UP001500831"/>
    </source>
</evidence>
<organism evidence="3 4">
    <name type="scientific">Streptosporangium fragile</name>
    <dbReference type="NCBI Taxonomy" id="46186"/>
    <lineage>
        <taxon>Bacteria</taxon>
        <taxon>Bacillati</taxon>
        <taxon>Actinomycetota</taxon>
        <taxon>Actinomycetes</taxon>
        <taxon>Streptosporangiales</taxon>
        <taxon>Streptosporangiaceae</taxon>
        <taxon>Streptosporangium</taxon>
    </lineage>
</organism>
<dbReference type="Gene3D" id="3.40.630.30">
    <property type="match status" value="1"/>
</dbReference>
<evidence type="ECO:0000259" key="1">
    <source>
        <dbReference type="PROSITE" id="PS51186"/>
    </source>
</evidence>
<dbReference type="PANTHER" id="PTHR31435">
    <property type="entry name" value="PROTEIN NATD1"/>
    <property type="match status" value="1"/>
</dbReference>
<evidence type="ECO:0000259" key="2">
    <source>
        <dbReference type="PROSITE" id="PS51729"/>
    </source>
</evidence>
<dbReference type="InterPro" id="IPR031165">
    <property type="entry name" value="GNAT_YJDJ"/>
</dbReference>
<dbReference type="Pfam" id="PF14542">
    <property type="entry name" value="Acetyltransf_CG"/>
    <property type="match status" value="1"/>
</dbReference>
<dbReference type="Proteomes" id="UP001500831">
    <property type="component" value="Unassembled WGS sequence"/>
</dbReference>
<keyword evidence="4" id="KW-1185">Reference proteome</keyword>
<dbReference type="SUPFAM" id="SSF55729">
    <property type="entry name" value="Acyl-CoA N-acyltransferases (Nat)"/>
    <property type="match status" value="1"/>
</dbReference>
<proteinExistence type="predicted"/>
<dbReference type="EMBL" id="BAAAVI010000005">
    <property type="protein sequence ID" value="GAA2853428.1"/>
    <property type="molecule type" value="Genomic_DNA"/>
</dbReference>
<dbReference type="InterPro" id="IPR045057">
    <property type="entry name" value="Gcn5-rel_NAT"/>
</dbReference>
<protein>
    <submittedName>
        <fullName evidence="3">GNAT family N-acetyltransferase</fullName>
    </submittedName>
</protein>
<evidence type="ECO:0000313" key="3">
    <source>
        <dbReference type="EMBL" id="GAA2853428.1"/>
    </source>
</evidence>
<feature type="domain" description="N-acetyltransferase" evidence="1">
    <location>
        <begin position="1"/>
        <end position="105"/>
    </location>
</feature>
<sequence>MSDATTTGTVEVTDAPDAKRYEARLDGVLVGIAEYIRTHELIAFVHTEVEPAYEGRGIGGSLVRASLDAARADGLAVLPVCPFYTAWIARHPEYQPLVYTNKSRVTD</sequence>
<dbReference type="PANTHER" id="PTHR31435:SF10">
    <property type="entry name" value="BSR4717 PROTEIN"/>
    <property type="match status" value="1"/>
</dbReference>
<name>A0ABP6I7P8_9ACTN</name>
<comment type="caution">
    <text evidence="3">The sequence shown here is derived from an EMBL/GenBank/DDBJ whole genome shotgun (WGS) entry which is preliminary data.</text>
</comment>
<gene>
    <name evidence="3" type="ORF">GCM10010517_11270</name>
</gene>
<accession>A0ABP6I7P8</accession>
<dbReference type="PROSITE" id="PS51729">
    <property type="entry name" value="GNAT_YJDJ"/>
    <property type="match status" value="1"/>
</dbReference>
<dbReference type="InterPro" id="IPR000182">
    <property type="entry name" value="GNAT_dom"/>
</dbReference>
<dbReference type="CDD" id="cd04301">
    <property type="entry name" value="NAT_SF"/>
    <property type="match status" value="1"/>
</dbReference>
<dbReference type="PROSITE" id="PS51186">
    <property type="entry name" value="GNAT"/>
    <property type="match status" value="1"/>
</dbReference>
<reference evidence="4" key="1">
    <citation type="journal article" date="2019" name="Int. J. Syst. Evol. Microbiol.">
        <title>The Global Catalogue of Microorganisms (GCM) 10K type strain sequencing project: providing services to taxonomists for standard genome sequencing and annotation.</title>
        <authorList>
            <consortium name="The Broad Institute Genomics Platform"/>
            <consortium name="The Broad Institute Genome Sequencing Center for Infectious Disease"/>
            <person name="Wu L."/>
            <person name="Ma J."/>
        </authorList>
    </citation>
    <scope>NUCLEOTIDE SEQUENCE [LARGE SCALE GENOMIC DNA]</scope>
    <source>
        <strain evidence="4">JCM 6242</strain>
    </source>
</reference>
<dbReference type="InterPro" id="IPR016181">
    <property type="entry name" value="Acyl_CoA_acyltransferase"/>
</dbReference>
<feature type="domain" description="N-acetyltransferase" evidence="2">
    <location>
        <begin position="13"/>
        <end position="99"/>
    </location>
</feature>